<accession>A0ABY5SFM6</accession>
<dbReference type="Proteomes" id="UP001057877">
    <property type="component" value="Chromosome"/>
</dbReference>
<reference evidence="1" key="1">
    <citation type="submission" date="2022-01" db="EMBL/GenBank/DDBJ databases">
        <title>Paenibacillus spongiae sp. nov., isolated from marine sponge.</title>
        <authorList>
            <person name="Li Z."/>
            <person name="Zhang M."/>
        </authorList>
    </citation>
    <scope>NUCLEOTIDE SEQUENCE</scope>
    <source>
        <strain evidence="1">PHS-Z3</strain>
    </source>
</reference>
<dbReference type="Gene3D" id="3.40.50.1820">
    <property type="entry name" value="alpha/beta hydrolase"/>
    <property type="match status" value="1"/>
</dbReference>
<dbReference type="RefSeq" id="WP_258388827.1">
    <property type="nucleotide sequence ID" value="NZ_CP091430.1"/>
</dbReference>
<dbReference type="SUPFAM" id="SSF53474">
    <property type="entry name" value="alpha/beta-Hydrolases"/>
    <property type="match status" value="1"/>
</dbReference>
<gene>
    <name evidence="1" type="ORF">L1F29_13510</name>
</gene>
<sequence>MMTMKGPDTEWDFYLLAGVASTLTLFRNCKQELERRFLETGREPVIRELFPYGDHTQKLLRQIIDVRGDLSRLRRAGRSGGRAAAEQIRKLSPGRPVMLIGHSGGGVAAYQAAVMLHDEGTIPDFRIVQVGSPKVLIRTQDRDRVSYYTAVDEQGTLRDPISRIGSWGGWSRSRYGLWYWNKRKYAPGHIGTITLLGGHPHYFRNDASYIHPDRGSNLSVTLDGLWDRMMDV</sequence>
<dbReference type="EMBL" id="CP091430">
    <property type="protein sequence ID" value="UVI32777.1"/>
    <property type="molecule type" value="Genomic_DNA"/>
</dbReference>
<name>A0ABY5SFM6_9BACL</name>
<keyword evidence="2" id="KW-1185">Reference proteome</keyword>
<organism evidence="1 2">
    <name type="scientific">Paenibacillus spongiae</name>
    <dbReference type="NCBI Taxonomy" id="2909671"/>
    <lineage>
        <taxon>Bacteria</taxon>
        <taxon>Bacillati</taxon>
        <taxon>Bacillota</taxon>
        <taxon>Bacilli</taxon>
        <taxon>Bacillales</taxon>
        <taxon>Paenibacillaceae</taxon>
        <taxon>Paenibacillus</taxon>
    </lineage>
</organism>
<dbReference type="InterPro" id="IPR029058">
    <property type="entry name" value="AB_hydrolase_fold"/>
</dbReference>
<protein>
    <recommendedName>
        <fullName evidence="3">Fungal lipase-like domain-containing protein</fullName>
    </recommendedName>
</protein>
<evidence type="ECO:0000313" key="1">
    <source>
        <dbReference type="EMBL" id="UVI32777.1"/>
    </source>
</evidence>
<evidence type="ECO:0008006" key="3">
    <source>
        <dbReference type="Google" id="ProtNLM"/>
    </source>
</evidence>
<evidence type="ECO:0000313" key="2">
    <source>
        <dbReference type="Proteomes" id="UP001057877"/>
    </source>
</evidence>
<proteinExistence type="predicted"/>